<dbReference type="GO" id="GO:0016020">
    <property type="term" value="C:membrane"/>
    <property type="evidence" value="ECO:0007669"/>
    <property type="project" value="TreeGrafter"/>
</dbReference>
<reference evidence="3" key="1">
    <citation type="submission" date="2016-11" db="UniProtKB">
        <authorList>
            <consortium name="WormBaseParasite"/>
        </authorList>
    </citation>
    <scope>IDENTIFICATION</scope>
</reference>
<feature type="transmembrane region" description="Helical" evidence="1">
    <location>
        <begin position="7"/>
        <end position="31"/>
    </location>
</feature>
<keyword evidence="1" id="KW-0472">Membrane</keyword>
<feature type="transmembrane region" description="Helical" evidence="1">
    <location>
        <begin position="43"/>
        <end position="62"/>
    </location>
</feature>
<dbReference type="PANTHER" id="PTHR45757">
    <property type="entry name" value="PROTEIN CBG23364-RELATED"/>
    <property type="match status" value="1"/>
</dbReference>
<proteinExistence type="predicted"/>
<evidence type="ECO:0000313" key="3">
    <source>
        <dbReference type="WBParaSite" id="MhA1_Contig1646.frz3.gene3"/>
    </source>
</evidence>
<keyword evidence="1" id="KW-1133">Transmembrane helix</keyword>
<dbReference type="AlphaFoldDB" id="A0A1I8B894"/>
<protein>
    <submittedName>
        <fullName evidence="3">Neur_chan_memb domain-containing protein</fullName>
    </submittedName>
</protein>
<dbReference type="PANTHER" id="PTHR45757:SF11">
    <property type="entry name" value="MAJOR FACILITATOR SUPERFAMILY (MFS) PROFILE DOMAIN-CONTAINING PROTEIN"/>
    <property type="match status" value="1"/>
</dbReference>
<dbReference type="Proteomes" id="UP000095281">
    <property type="component" value="Unplaced"/>
</dbReference>
<keyword evidence="2" id="KW-1185">Reference proteome</keyword>
<accession>A0A1I8B894</accession>
<evidence type="ECO:0000313" key="2">
    <source>
        <dbReference type="Proteomes" id="UP000095281"/>
    </source>
</evidence>
<organism evidence="2 3">
    <name type="scientific">Meloidogyne hapla</name>
    <name type="common">Root-knot nematode worm</name>
    <dbReference type="NCBI Taxonomy" id="6305"/>
    <lineage>
        <taxon>Eukaryota</taxon>
        <taxon>Metazoa</taxon>
        <taxon>Ecdysozoa</taxon>
        <taxon>Nematoda</taxon>
        <taxon>Chromadorea</taxon>
        <taxon>Rhabditida</taxon>
        <taxon>Tylenchina</taxon>
        <taxon>Tylenchomorpha</taxon>
        <taxon>Tylenchoidea</taxon>
        <taxon>Meloidogynidae</taxon>
        <taxon>Meloidogyninae</taxon>
        <taxon>Meloidogyne</taxon>
    </lineage>
</organism>
<evidence type="ECO:0000256" key="1">
    <source>
        <dbReference type="SAM" id="Phobius"/>
    </source>
</evidence>
<dbReference type="WBParaSite" id="MhA1_Contig1646.frz3.gene3">
    <property type="protein sequence ID" value="MhA1_Contig1646.frz3.gene3"/>
    <property type="gene ID" value="MhA1_Contig1646.frz3.gene3"/>
</dbReference>
<sequence>MSNQFSHVIFTWTTIQLSGIMLILPMIINFLTPTNAVEEWADVFLFVTAAIFIGTTYFNYVIEVEPREWTKTESQSAKSSLSTTTIHGTTICAEEGKKMGLDVLQLR</sequence>
<keyword evidence="1" id="KW-0812">Transmembrane</keyword>
<name>A0A1I8B894_MELHA</name>